<reference evidence="2" key="1">
    <citation type="journal article" date="2019" name="Int. J. Syst. Evol. Microbiol.">
        <title>The Global Catalogue of Microorganisms (GCM) 10K type strain sequencing project: providing services to taxonomists for standard genome sequencing and annotation.</title>
        <authorList>
            <consortium name="The Broad Institute Genomics Platform"/>
            <consortium name="The Broad Institute Genome Sequencing Center for Infectious Disease"/>
            <person name="Wu L."/>
            <person name="Ma J."/>
        </authorList>
    </citation>
    <scope>NUCLEOTIDE SEQUENCE [LARGE SCALE GENOMIC DNA]</scope>
    <source>
        <strain evidence="2">KCTC 12861</strain>
    </source>
</reference>
<comment type="caution">
    <text evidence="1">The sequence shown here is derived from an EMBL/GenBank/DDBJ whole genome shotgun (WGS) entry which is preliminary data.</text>
</comment>
<organism evidence="1 2">
    <name type="scientific">Pseudovibrio japonicus</name>
    <dbReference type="NCBI Taxonomy" id="366534"/>
    <lineage>
        <taxon>Bacteria</taxon>
        <taxon>Pseudomonadati</taxon>
        <taxon>Pseudomonadota</taxon>
        <taxon>Alphaproteobacteria</taxon>
        <taxon>Hyphomicrobiales</taxon>
        <taxon>Stappiaceae</taxon>
        <taxon>Pseudovibrio</taxon>
    </lineage>
</organism>
<evidence type="ECO:0000313" key="2">
    <source>
        <dbReference type="Proteomes" id="UP000637980"/>
    </source>
</evidence>
<dbReference type="Proteomes" id="UP000637980">
    <property type="component" value="Unassembled WGS sequence"/>
</dbReference>
<proteinExistence type="predicted"/>
<evidence type="ECO:0000313" key="1">
    <source>
        <dbReference type="EMBL" id="GHB33926.1"/>
    </source>
</evidence>
<dbReference type="EMBL" id="BMXE01000004">
    <property type="protein sequence ID" value="GHB33926.1"/>
    <property type="molecule type" value="Genomic_DNA"/>
</dbReference>
<protein>
    <submittedName>
        <fullName evidence="1">Uncharacterized protein</fullName>
    </submittedName>
</protein>
<sequence>MIILNSNYAFGIEWLKMKEKFITDVMTLTGRTEERAERLVQLIERLARSSIEYSPEDYFREWKRRYCAGWSHSRLRHIEISFHRDPKQFRTALQNSFTPAAS</sequence>
<keyword evidence="2" id="KW-1185">Reference proteome</keyword>
<accession>A0ABQ3ED72</accession>
<name>A0ABQ3ED72_9HYPH</name>
<gene>
    <name evidence="1" type="ORF">GCM10007094_23570</name>
</gene>